<reference evidence="2 3" key="1">
    <citation type="submission" date="2024-09" db="EMBL/GenBank/DDBJ databases">
        <authorList>
            <person name="Sun Q."/>
            <person name="Mori K."/>
        </authorList>
    </citation>
    <scope>NUCLEOTIDE SEQUENCE [LARGE SCALE GENOMIC DNA]</scope>
    <source>
        <strain evidence="2 3">CECT 8622</strain>
    </source>
</reference>
<dbReference type="SUPFAM" id="SSF82153">
    <property type="entry name" value="FAS1 domain"/>
    <property type="match status" value="2"/>
</dbReference>
<comment type="caution">
    <text evidence="2">The sequence shown here is derived from an EMBL/GenBank/DDBJ whole genome shotgun (WGS) entry which is preliminary data.</text>
</comment>
<dbReference type="PANTHER" id="PTHR10900:SF77">
    <property type="entry name" value="FI19380P1"/>
    <property type="match status" value="1"/>
</dbReference>
<dbReference type="InterPro" id="IPR036378">
    <property type="entry name" value="FAS1_dom_sf"/>
</dbReference>
<dbReference type="RefSeq" id="WP_379860377.1">
    <property type="nucleotide sequence ID" value="NZ_JBHMFC010000016.1"/>
</dbReference>
<dbReference type="Gene3D" id="2.30.180.10">
    <property type="entry name" value="FAS1 domain"/>
    <property type="match status" value="2"/>
</dbReference>
<keyword evidence="3" id="KW-1185">Reference proteome</keyword>
<dbReference type="PROSITE" id="PS50213">
    <property type="entry name" value="FAS1"/>
    <property type="match status" value="2"/>
</dbReference>
<organism evidence="2 3">
    <name type="scientific">Mariniflexile ostreae</name>
    <dbReference type="NCBI Taxonomy" id="1520892"/>
    <lineage>
        <taxon>Bacteria</taxon>
        <taxon>Pseudomonadati</taxon>
        <taxon>Bacteroidota</taxon>
        <taxon>Flavobacteriia</taxon>
        <taxon>Flavobacteriales</taxon>
        <taxon>Flavobacteriaceae</taxon>
        <taxon>Mariniflexile</taxon>
    </lineage>
</organism>
<dbReference type="EMBL" id="JBHMFC010000016">
    <property type="protein sequence ID" value="MFB9056177.1"/>
    <property type="molecule type" value="Genomic_DNA"/>
</dbReference>
<dbReference type="Pfam" id="PF02469">
    <property type="entry name" value="Fasciclin"/>
    <property type="match status" value="1"/>
</dbReference>
<name>A0ABV5F9Q5_9FLAO</name>
<feature type="domain" description="FAS1" evidence="1">
    <location>
        <begin position="35"/>
        <end position="237"/>
    </location>
</feature>
<gene>
    <name evidence="2" type="ORF">ACFFU9_05410</name>
</gene>
<dbReference type="InterPro" id="IPR050904">
    <property type="entry name" value="Adhesion/Biosynth-related"/>
</dbReference>
<dbReference type="PANTHER" id="PTHR10900">
    <property type="entry name" value="PERIOSTIN-RELATED"/>
    <property type="match status" value="1"/>
</dbReference>
<protein>
    <submittedName>
        <fullName evidence="2">Fasciclin domain-containing protein</fullName>
    </submittedName>
</protein>
<dbReference type="InterPro" id="IPR000782">
    <property type="entry name" value="FAS1_domain"/>
</dbReference>
<proteinExistence type="predicted"/>
<evidence type="ECO:0000259" key="1">
    <source>
        <dbReference type="PROSITE" id="PS50213"/>
    </source>
</evidence>
<feature type="domain" description="FAS1" evidence="1">
    <location>
        <begin position="602"/>
        <end position="775"/>
    </location>
</feature>
<evidence type="ECO:0000313" key="2">
    <source>
        <dbReference type="EMBL" id="MFB9056177.1"/>
    </source>
</evidence>
<dbReference type="Proteomes" id="UP001589585">
    <property type="component" value="Unassembled WGS sequence"/>
</dbReference>
<accession>A0ABV5F9Q5</accession>
<sequence>MKQKNGLITMLAFVIMATFGCRPDSLEYARPENLAGTIYQQLESMGTFNYYLQCLDKTEYKEPLLKGGSFTVFAPTDEAFEKFMQEENYMSVNDIPADRLLHLVQYSIIISGWNTTTLTYYDKGFYAGNSFKRETLYRDSIIEVNTEVELPNPYPDPNHYVAPGTYRVDQSGGRIKPTTYFLQPYFDAKPRFETSDYSFMFPGETFTPDGMKVFEANVSQTNIIAENGMIYALDKVIEPKKNLYQNLTSEEYGDKYTLFKKLINRFAYLDDREIVNEVTGEVETVYYLIHKTGITANLLPFGPNDEAYPKLLNNVDRTLANATGLVVPTNDALEQYLMGDSVLGQFYTSYDDMPLDVLGKFLSTFFFTDFWDIAPSNQGGVLNVGLSAVDYKLEDVVDRKFCSNGFFVGVDKVYTNANFSTIIGPLLLDPNYTIMLKAVQDAGIDNALQSKGSQFSIFGIKNDQFQLIADPNSATRKITVRTDLMVDPNSEVYMEVFGDPDGSNNRVYPDPSATKPSAADLSYVATTLQDIVLNQIVERHVDLNDNNYYQTKSGEFIYASQGDRVSGGGNFTANAPALVESVRDTDNGRFYDMSRAIERPLKFTYGALVDESATFSRFIDVLTAADAIVAIPDVADDKLISFLNLSRTFTLLAPNNNAVNQAIADGVIVDPSALGGLTPLELAIAKQDLLNFVKRHFIQQAIATDGSTSGTFSSMYFSKVIDFVPVYEQYVFENDHATSNLTVKKPATGAIITQTGSVTNLLSKRVVIHEIGNYLN</sequence>
<dbReference type="PROSITE" id="PS51257">
    <property type="entry name" value="PROKAR_LIPOPROTEIN"/>
    <property type="match status" value="1"/>
</dbReference>
<evidence type="ECO:0000313" key="3">
    <source>
        <dbReference type="Proteomes" id="UP001589585"/>
    </source>
</evidence>